<evidence type="ECO:0000313" key="3">
    <source>
        <dbReference type="RefSeq" id="XP_006817746.1"/>
    </source>
</evidence>
<protein>
    <submittedName>
        <fullName evidence="3">Transmembrane protein 69-like</fullName>
    </submittedName>
</protein>
<keyword evidence="1" id="KW-0812">Transmembrane</keyword>
<organism evidence="2 3">
    <name type="scientific">Saccoglossus kowalevskii</name>
    <name type="common">Acorn worm</name>
    <dbReference type="NCBI Taxonomy" id="10224"/>
    <lineage>
        <taxon>Eukaryota</taxon>
        <taxon>Metazoa</taxon>
        <taxon>Hemichordata</taxon>
        <taxon>Enteropneusta</taxon>
        <taxon>Harrimaniidae</taxon>
        <taxon>Saccoglossus</taxon>
    </lineage>
</organism>
<feature type="transmembrane region" description="Helical" evidence="1">
    <location>
        <begin position="101"/>
        <end position="120"/>
    </location>
</feature>
<dbReference type="RefSeq" id="XP_006817746.1">
    <property type="nucleotide sequence ID" value="XM_006817683.1"/>
</dbReference>
<dbReference type="Proteomes" id="UP000694865">
    <property type="component" value="Unplaced"/>
</dbReference>
<evidence type="ECO:0000256" key="1">
    <source>
        <dbReference type="SAM" id="Phobius"/>
    </source>
</evidence>
<keyword evidence="1" id="KW-0472">Membrane</keyword>
<dbReference type="PANTHER" id="PTHR15887">
    <property type="entry name" value="TRANSMEMBRANE PROTEIN 69"/>
    <property type="match status" value="1"/>
</dbReference>
<dbReference type="Pfam" id="PF11911">
    <property type="entry name" value="DUF3429"/>
    <property type="match status" value="1"/>
</dbReference>
<dbReference type="InterPro" id="IPR021836">
    <property type="entry name" value="DUF3429"/>
</dbReference>
<keyword evidence="2" id="KW-1185">Reference proteome</keyword>
<dbReference type="GeneID" id="100369669"/>
<reference evidence="3" key="1">
    <citation type="submission" date="2025-08" db="UniProtKB">
        <authorList>
            <consortium name="RefSeq"/>
        </authorList>
    </citation>
    <scope>IDENTIFICATION</scope>
    <source>
        <tissue evidence="3">Testes</tissue>
    </source>
</reference>
<feature type="transmembrane region" description="Helical" evidence="1">
    <location>
        <begin position="165"/>
        <end position="182"/>
    </location>
</feature>
<accession>A0ABM0MCK5</accession>
<evidence type="ECO:0000313" key="2">
    <source>
        <dbReference type="Proteomes" id="UP000694865"/>
    </source>
</evidence>
<name>A0ABM0MCK5_SACKO</name>
<feature type="transmembrane region" description="Helical" evidence="1">
    <location>
        <begin position="219"/>
        <end position="236"/>
    </location>
</feature>
<dbReference type="PANTHER" id="PTHR15887:SF1">
    <property type="entry name" value="TRANSMEMBRANE PROTEIN 69"/>
    <property type="match status" value="1"/>
</dbReference>
<proteinExistence type="predicted"/>
<gene>
    <name evidence="3" type="primary">LOC100369669</name>
</gene>
<sequence length="259" mass="28382">MLPYSYLLTQTRLLGCTVLRQLNLKHPRVLSTWYLSRSTSTPSASRCYITPAVRKSTINVNNSRSIHTSLRCSTSKQDDAVSGSVSLATVYKLRYLKEAPLPALVFGAATLIPFAAGTAYSIVHGVYNQDILFVQMADAAIVLSFVGAVRWGLALPDGSDTRPNWSNLGYSIAPAAIALLGISVEPSVGLPVLITAMAGFAITDIAMPGYPAWYKSLRFYITLGIVITLLVSHRFYTQRPDKQERCHVQEIKKALTNQK</sequence>
<keyword evidence="1" id="KW-1133">Transmembrane helix</keyword>
<feature type="transmembrane region" description="Helical" evidence="1">
    <location>
        <begin position="132"/>
        <end position="153"/>
    </location>
</feature>